<gene>
    <name evidence="1" type="ORF">SAMN06273570_2845</name>
</gene>
<dbReference type="OrthoDB" id="5814397at2"/>
<accession>A0A286BWA6</accession>
<reference evidence="2" key="1">
    <citation type="submission" date="2017-09" db="EMBL/GenBank/DDBJ databases">
        <authorList>
            <person name="Varghese N."/>
            <person name="Submissions S."/>
        </authorList>
    </citation>
    <scope>NUCLEOTIDE SEQUENCE [LARGE SCALE GENOMIC DNA]</scope>
    <source>
        <strain evidence="2">JKS000234</strain>
    </source>
</reference>
<keyword evidence="2" id="KW-1185">Reference proteome</keyword>
<evidence type="ECO:0000313" key="2">
    <source>
        <dbReference type="Proteomes" id="UP000219271"/>
    </source>
</evidence>
<dbReference type="RefSeq" id="WP_097096349.1">
    <property type="nucleotide sequence ID" value="NZ_OCMY01000001.1"/>
</dbReference>
<evidence type="ECO:0000313" key="1">
    <source>
        <dbReference type="EMBL" id="SOD38430.1"/>
    </source>
</evidence>
<organism evidence="1 2">
    <name type="scientific">Candidatus Pantoea floridensis</name>
    <dbReference type="NCBI Taxonomy" id="1938870"/>
    <lineage>
        <taxon>Bacteria</taxon>
        <taxon>Pseudomonadati</taxon>
        <taxon>Pseudomonadota</taxon>
        <taxon>Gammaproteobacteria</taxon>
        <taxon>Enterobacterales</taxon>
        <taxon>Erwiniaceae</taxon>
        <taxon>Pantoea</taxon>
    </lineage>
</organism>
<sequence>MKIAPRPFFIASAFVTAATALISGWHFLSERQVDELSCATKAIMRFEGMQYENINANVHFNFREQGKGSLIVEGYTHSASGSLYLQRYVSFNYSSQRISPAERHYRIVQWQASASSIDESPDVIFDYFMREMSDSHDGLFLSVQKLNDKAVLIGSINSPLFVCTLKPGNKLS</sequence>
<protein>
    <submittedName>
        <fullName evidence="1">FidL-like putative membrane protein</fullName>
    </submittedName>
</protein>
<proteinExistence type="predicted"/>
<dbReference type="InterPro" id="IPR031854">
    <property type="entry name" value="FidL-like"/>
</dbReference>
<dbReference type="AlphaFoldDB" id="A0A286BWA6"/>
<dbReference type="Pfam" id="PF15941">
    <property type="entry name" value="FidL_like"/>
    <property type="match status" value="1"/>
</dbReference>
<dbReference type="EMBL" id="OCMY01000001">
    <property type="protein sequence ID" value="SOD38430.1"/>
    <property type="molecule type" value="Genomic_DNA"/>
</dbReference>
<dbReference type="Proteomes" id="UP000219271">
    <property type="component" value="Unassembled WGS sequence"/>
</dbReference>
<name>A0A286BWA6_9GAMM</name>